<evidence type="ECO:0000313" key="3">
    <source>
        <dbReference type="Proteomes" id="UP000886595"/>
    </source>
</evidence>
<gene>
    <name evidence="2" type="ORF">Bca52824_010955</name>
</gene>
<keyword evidence="3" id="KW-1185">Reference proteome</keyword>
<proteinExistence type="predicted"/>
<dbReference type="OrthoDB" id="2017985at2759"/>
<comment type="caution">
    <text evidence="2">The sequence shown here is derived from an EMBL/GenBank/DDBJ whole genome shotgun (WGS) entry which is preliminary data.</text>
</comment>
<feature type="compositionally biased region" description="Polar residues" evidence="1">
    <location>
        <begin position="119"/>
        <end position="131"/>
    </location>
</feature>
<evidence type="ECO:0000256" key="1">
    <source>
        <dbReference type="SAM" id="MobiDB-lite"/>
    </source>
</evidence>
<dbReference type="AlphaFoldDB" id="A0A8X8BBR0"/>
<feature type="region of interest" description="Disordered" evidence="1">
    <location>
        <begin position="119"/>
        <end position="156"/>
    </location>
</feature>
<accession>A0A8X8BBR0</accession>
<reference evidence="2 3" key="1">
    <citation type="submission" date="2020-02" db="EMBL/GenBank/DDBJ databases">
        <authorList>
            <person name="Ma Q."/>
            <person name="Huang Y."/>
            <person name="Song X."/>
            <person name="Pei D."/>
        </authorList>
    </citation>
    <scope>NUCLEOTIDE SEQUENCE [LARGE SCALE GENOMIC DNA]</scope>
    <source>
        <strain evidence="2">Sxm20200214</strain>
        <tissue evidence="2">Leaf</tissue>
    </source>
</reference>
<dbReference type="Proteomes" id="UP000886595">
    <property type="component" value="Unassembled WGS sequence"/>
</dbReference>
<evidence type="ECO:0000313" key="2">
    <source>
        <dbReference type="EMBL" id="KAG2328227.1"/>
    </source>
</evidence>
<dbReference type="EMBL" id="JAAMPC010000002">
    <property type="protein sequence ID" value="KAG2328227.1"/>
    <property type="molecule type" value="Genomic_DNA"/>
</dbReference>
<organism evidence="2 3">
    <name type="scientific">Brassica carinata</name>
    <name type="common">Ethiopian mustard</name>
    <name type="synonym">Abyssinian cabbage</name>
    <dbReference type="NCBI Taxonomy" id="52824"/>
    <lineage>
        <taxon>Eukaryota</taxon>
        <taxon>Viridiplantae</taxon>
        <taxon>Streptophyta</taxon>
        <taxon>Embryophyta</taxon>
        <taxon>Tracheophyta</taxon>
        <taxon>Spermatophyta</taxon>
        <taxon>Magnoliopsida</taxon>
        <taxon>eudicotyledons</taxon>
        <taxon>Gunneridae</taxon>
        <taxon>Pentapetalae</taxon>
        <taxon>rosids</taxon>
        <taxon>malvids</taxon>
        <taxon>Brassicales</taxon>
        <taxon>Brassicaceae</taxon>
        <taxon>Brassiceae</taxon>
        <taxon>Brassica</taxon>
    </lineage>
</organism>
<feature type="region of interest" description="Disordered" evidence="1">
    <location>
        <begin position="17"/>
        <end position="53"/>
    </location>
</feature>
<name>A0A8X8BBR0_BRACI</name>
<protein>
    <submittedName>
        <fullName evidence="2">Uncharacterized protein</fullName>
    </submittedName>
</protein>
<sequence length="222" mass="24911">MKDKRITEKYLVTQRGGGTGRVFLGEQGPVENQRSESGETELGSSDPQAMDAEKPVLPDVPVTEIYPEADSKAGKKGAKAPWAKLLSQYCQAYFDAPEDVSRDFKSTIEHEIGLDEISTPNVSNQNRMNSTRPPPPHVGNIEDPVTANEPNDAQPPEAYTAEDYLKKSRSLKSSSELHLLVKAKQRIKFSLKNLLYKASLKLHRERPWRHLLQGKIDRHPKI</sequence>